<comment type="caution">
    <text evidence="2">The sequence shown here is derived from an EMBL/GenBank/DDBJ whole genome shotgun (WGS) entry which is preliminary data.</text>
</comment>
<organism evidence="2">
    <name type="scientific">Treponema denticola H-22</name>
    <dbReference type="NCBI Taxonomy" id="999432"/>
    <lineage>
        <taxon>Bacteria</taxon>
        <taxon>Pseudomonadati</taxon>
        <taxon>Spirochaetota</taxon>
        <taxon>Spirochaetia</taxon>
        <taxon>Spirochaetales</taxon>
        <taxon>Treponemataceae</taxon>
        <taxon>Treponema</taxon>
    </lineage>
</organism>
<dbReference type="EMBL" id="AGDV01000011">
    <property type="protein sequence ID" value="EMB33549.1"/>
    <property type="molecule type" value="Genomic_DNA"/>
</dbReference>
<gene>
    <name evidence="2" type="ORF">HMPREF9726_01363</name>
</gene>
<dbReference type="InterPro" id="IPR024445">
    <property type="entry name" value="Tnp_ISXO2-like"/>
</dbReference>
<protein>
    <recommendedName>
        <fullName evidence="1">ISXO2-like transposase domain-containing protein</fullName>
    </recommendedName>
</protein>
<dbReference type="Proteomes" id="UP000011705">
    <property type="component" value="Chromosome"/>
</dbReference>
<evidence type="ECO:0000313" key="2">
    <source>
        <dbReference type="EMBL" id="EMB33549.1"/>
    </source>
</evidence>
<dbReference type="HOGENOM" id="CLU_044348_11_0_12"/>
<dbReference type="AlphaFoldDB" id="A0A0E2E4S3"/>
<accession>A0A0E2E4S3</accession>
<reference evidence="2" key="1">
    <citation type="submission" date="2012-01" db="EMBL/GenBank/DDBJ databases">
        <title>The Genome Sequence of Treponema denticola H-22.</title>
        <authorList>
            <consortium name="The Broad Institute Genome Sequencing Platform"/>
            <person name="Earl A."/>
            <person name="Ward D."/>
            <person name="Feldgarden M."/>
            <person name="Gevers D."/>
            <person name="Blanton J.M."/>
            <person name="Fenno C.J."/>
            <person name="Baranova O.V."/>
            <person name="Mathney J."/>
            <person name="Dewhirst F.E."/>
            <person name="Izard J."/>
            <person name="Young S.K."/>
            <person name="Zeng Q."/>
            <person name="Gargeya S."/>
            <person name="Fitzgerald M."/>
            <person name="Haas B."/>
            <person name="Abouelleil A."/>
            <person name="Alvarado L."/>
            <person name="Arachchi H.M."/>
            <person name="Berlin A."/>
            <person name="Chapman S.B."/>
            <person name="Gearin G."/>
            <person name="Goldberg J."/>
            <person name="Griggs A."/>
            <person name="Gujja S."/>
            <person name="Hansen M."/>
            <person name="Heiman D."/>
            <person name="Howarth C."/>
            <person name="Larimer J."/>
            <person name="Lui A."/>
            <person name="MacDonald P.J.P."/>
            <person name="McCowen C."/>
            <person name="Montmayeur A."/>
            <person name="Murphy C."/>
            <person name="Neiman D."/>
            <person name="Pearson M."/>
            <person name="Priest M."/>
            <person name="Roberts A."/>
            <person name="Saif S."/>
            <person name="Shea T."/>
            <person name="Sisk P."/>
            <person name="Stolte C."/>
            <person name="Sykes S."/>
            <person name="Wortman J."/>
            <person name="Nusbaum C."/>
            <person name="Birren B."/>
        </authorList>
    </citation>
    <scope>NUCLEOTIDE SEQUENCE [LARGE SCALE GENOMIC DNA]</scope>
    <source>
        <strain evidence="2">H-22</strain>
    </source>
</reference>
<feature type="domain" description="ISXO2-like transposase" evidence="1">
    <location>
        <begin position="66"/>
        <end position="195"/>
    </location>
</feature>
<proteinExistence type="predicted"/>
<sequence>MYTRLTTTKLNRIFLCFSEDITAAATAKITGINRNTVNRYFGIIREKILKYSIFEQAKEISANVRHISYFKKAKIRRKKIQEFIAARPVLGLLKKGKKIFVSLVHDDSHESLLSIIKGDLEKLISHQNKIEPFNTSLLKDCDQYRVFYDESEIKSEHTAGIENFLTFAKKRLAKFNGFSSGSFLLHLKECEFRYNHRDEDLCALIKKIFKKF</sequence>
<dbReference type="PATRIC" id="fig|999432.5.peg.1417"/>
<name>A0A0E2E4S3_TREDN</name>
<dbReference type="SMART" id="SM01126">
    <property type="entry name" value="DDE_Tnp_IS1595"/>
    <property type="match status" value="1"/>
</dbReference>
<evidence type="ECO:0000259" key="1">
    <source>
        <dbReference type="SMART" id="SM01126"/>
    </source>
</evidence>
<dbReference type="RefSeq" id="WP_002684451.1">
    <property type="nucleotide sequence ID" value="NZ_CM001795.1"/>
</dbReference>